<keyword evidence="2" id="KW-1185">Reference proteome</keyword>
<dbReference type="EMBL" id="BGZK01000069">
    <property type="protein sequence ID" value="GBP15112.1"/>
    <property type="molecule type" value="Genomic_DNA"/>
</dbReference>
<evidence type="ECO:0000313" key="2">
    <source>
        <dbReference type="Proteomes" id="UP000299102"/>
    </source>
</evidence>
<evidence type="ECO:0000313" key="1">
    <source>
        <dbReference type="EMBL" id="GBP15112.1"/>
    </source>
</evidence>
<name>A0A4C1TKS9_EUMVA</name>
<organism evidence="1 2">
    <name type="scientific">Eumeta variegata</name>
    <name type="common">Bagworm moth</name>
    <name type="synonym">Eumeta japonica</name>
    <dbReference type="NCBI Taxonomy" id="151549"/>
    <lineage>
        <taxon>Eukaryota</taxon>
        <taxon>Metazoa</taxon>
        <taxon>Ecdysozoa</taxon>
        <taxon>Arthropoda</taxon>
        <taxon>Hexapoda</taxon>
        <taxon>Insecta</taxon>
        <taxon>Pterygota</taxon>
        <taxon>Neoptera</taxon>
        <taxon>Endopterygota</taxon>
        <taxon>Lepidoptera</taxon>
        <taxon>Glossata</taxon>
        <taxon>Ditrysia</taxon>
        <taxon>Tineoidea</taxon>
        <taxon>Psychidae</taxon>
        <taxon>Oiketicinae</taxon>
        <taxon>Eumeta</taxon>
    </lineage>
</organism>
<comment type="caution">
    <text evidence="1">The sequence shown here is derived from an EMBL/GenBank/DDBJ whole genome shotgun (WGS) entry which is preliminary data.</text>
</comment>
<dbReference type="AlphaFoldDB" id="A0A4C1TKS9"/>
<dbReference type="Proteomes" id="UP000299102">
    <property type="component" value="Unassembled WGS sequence"/>
</dbReference>
<reference evidence="1 2" key="1">
    <citation type="journal article" date="2019" name="Commun. Biol.">
        <title>The bagworm genome reveals a unique fibroin gene that provides high tensile strength.</title>
        <authorList>
            <person name="Kono N."/>
            <person name="Nakamura H."/>
            <person name="Ohtoshi R."/>
            <person name="Tomita M."/>
            <person name="Numata K."/>
            <person name="Arakawa K."/>
        </authorList>
    </citation>
    <scope>NUCLEOTIDE SEQUENCE [LARGE SCALE GENOMIC DNA]</scope>
</reference>
<protein>
    <submittedName>
        <fullName evidence="1">Uncharacterized protein</fullName>
    </submittedName>
</protein>
<sequence length="124" mass="13958">MLRNVQPNETNVSREERHLIHIRRVLLTPEKTSALPASWLEYLREGGFLESECYDGGASGPLQQAYSDKIVCTGSASTSRPSKLNENFRIVPHHIEAVRRSRGFASDRKQVIGARGHCIVEICR</sequence>
<gene>
    <name evidence="1" type="ORF">EVAR_11416_1</name>
</gene>
<accession>A0A4C1TKS9</accession>
<proteinExistence type="predicted"/>